<dbReference type="Proteomes" id="UP000237749">
    <property type="component" value="Unassembled WGS sequence"/>
</dbReference>
<dbReference type="InterPro" id="IPR000843">
    <property type="entry name" value="HTH_LacI"/>
</dbReference>
<dbReference type="PROSITE" id="PS50932">
    <property type="entry name" value="HTH_LACI_2"/>
    <property type="match status" value="1"/>
</dbReference>
<dbReference type="CDD" id="cd01392">
    <property type="entry name" value="HTH_LacI"/>
    <property type="match status" value="1"/>
</dbReference>
<evidence type="ECO:0000256" key="3">
    <source>
        <dbReference type="ARBA" id="ARBA00023163"/>
    </source>
</evidence>
<evidence type="ECO:0000259" key="4">
    <source>
        <dbReference type="PROSITE" id="PS50932"/>
    </source>
</evidence>
<keyword evidence="1" id="KW-0805">Transcription regulation</keyword>
<sequence length="343" mass="38374">MALTIKDIASMAGVSKGTVSRVINNNPEGVSEETREKILKLIDEVGYVPNKMARSITVAETKTIGLIIPDVQNPFFPQVIRGVEDCAMENGYTVFLCNSDSDIKKEQKYLYTFLEKRVDGIIINTSGDLNDKKLTALIHKSNIPIVILDRKIKELSRYPGVYVDNARAAREGVSYLIENGASNIAYIAGVKDVYTVEERLKGYCMALEDAGIIINKQYLSYGGYNIQSGYERTREMLSHNPEIDGIFAGCDTIAIGVLKALRELNKKVPDHIQLLGFDNITMSGEMVPPITTVSQPMYEMGYQAARMLLASIQDKTIHQADQYLETDLMIRESTRKKQVREEI</sequence>
<name>A0A2S6HPQ8_9FIRM</name>
<accession>A0A2S6HPQ8</accession>
<dbReference type="PROSITE" id="PS00356">
    <property type="entry name" value="HTH_LACI_1"/>
    <property type="match status" value="1"/>
</dbReference>
<protein>
    <submittedName>
        <fullName evidence="5">LacI family transcriptional regulator</fullName>
    </submittedName>
</protein>
<dbReference type="PANTHER" id="PTHR30146">
    <property type="entry name" value="LACI-RELATED TRANSCRIPTIONAL REPRESSOR"/>
    <property type="match status" value="1"/>
</dbReference>
<dbReference type="InterPro" id="IPR010982">
    <property type="entry name" value="Lambda_DNA-bd_dom_sf"/>
</dbReference>
<keyword evidence="3" id="KW-0804">Transcription</keyword>
<gene>
    <name evidence="5" type="ORF">BXY41_10929</name>
</gene>
<dbReference type="OrthoDB" id="9803256at2"/>
<dbReference type="Gene3D" id="3.40.50.2300">
    <property type="match status" value="2"/>
</dbReference>
<evidence type="ECO:0000313" key="5">
    <source>
        <dbReference type="EMBL" id="PPK79551.1"/>
    </source>
</evidence>
<reference evidence="5 6" key="1">
    <citation type="submission" date="2018-02" db="EMBL/GenBank/DDBJ databases">
        <title>Genomic Encyclopedia of Archaeal and Bacterial Type Strains, Phase II (KMG-II): from individual species to whole genera.</title>
        <authorList>
            <person name="Goeker M."/>
        </authorList>
    </citation>
    <scope>NUCLEOTIDE SEQUENCE [LARGE SCALE GENOMIC DNA]</scope>
    <source>
        <strain evidence="5 6">DSM 3808</strain>
    </source>
</reference>
<dbReference type="EMBL" id="PTJA01000009">
    <property type="protein sequence ID" value="PPK79551.1"/>
    <property type="molecule type" value="Genomic_DNA"/>
</dbReference>
<dbReference type="GO" id="GO:0000976">
    <property type="term" value="F:transcription cis-regulatory region binding"/>
    <property type="evidence" value="ECO:0007669"/>
    <property type="project" value="TreeGrafter"/>
</dbReference>
<evidence type="ECO:0000313" key="6">
    <source>
        <dbReference type="Proteomes" id="UP000237749"/>
    </source>
</evidence>
<dbReference type="Pfam" id="PF00532">
    <property type="entry name" value="Peripla_BP_1"/>
    <property type="match status" value="1"/>
</dbReference>
<dbReference type="SUPFAM" id="SSF47413">
    <property type="entry name" value="lambda repressor-like DNA-binding domains"/>
    <property type="match status" value="1"/>
</dbReference>
<comment type="caution">
    <text evidence="5">The sequence shown here is derived from an EMBL/GenBank/DDBJ whole genome shotgun (WGS) entry which is preliminary data.</text>
</comment>
<dbReference type="SMART" id="SM00354">
    <property type="entry name" value="HTH_LACI"/>
    <property type="match status" value="1"/>
</dbReference>
<keyword evidence="6" id="KW-1185">Reference proteome</keyword>
<dbReference type="RefSeq" id="WP_104437977.1">
    <property type="nucleotide sequence ID" value="NZ_PTJA01000009.1"/>
</dbReference>
<feature type="domain" description="HTH lacI-type" evidence="4">
    <location>
        <begin position="3"/>
        <end position="58"/>
    </location>
</feature>
<dbReference type="InterPro" id="IPR001761">
    <property type="entry name" value="Peripla_BP/Lac1_sug-bd_dom"/>
</dbReference>
<dbReference type="SUPFAM" id="SSF53822">
    <property type="entry name" value="Periplasmic binding protein-like I"/>
    <property type="match status" value="1"/>
</dbReference>
<dbReference type="InterPro" id="IPR028082">
    <property type="entry name" value="Peripla_BP_I"/>
</dbReference>
<evidence type="ECO:0000256" key="1">
    <source>
        <dbReference type="ARBA" id="ARBA00023015"/>
    </source>
</evidence>
<dbReference type="PRINTS" id="PR00036">
    <property type="entry name" value="HTHLACI"/>
</dbReference>
<evidence type="ECO:0000256" key="2">
    <source>
        <dbReference type="ARBA" id="ARBA00023125"/>
    </source>
</evidence>
<dbReference type="PANTHER" id="PTHR30146:SF109">
    <property type="entry name" value="HTH-TYPE TRANSCRIPTIONAL REGULATOR GALS"/>
    <property type="match status" value="1"/>
</dbReference>
<dbReference type="Gene3D" id="1.10.260.40">
    <property type="entry name" value="lambda repressor-like DNA-binding domains"/>
    <property type="match status" value="1"/>
</dbReference>
<keyword evidence="2" id="KW-0238">DNA-binding</keyword>
<dbReference type="AlphaFoldDB" id="A0A2S6HPQ8"/>
<dbReference type="GO" id="GO:0003700">
    <property type="term" value="F:DNA-binding transcription factor activity"/>
    <property type="evidence" value="ECO:0007669"/>
    <property type="project" value="TreeGrafter"/>
</dbReference>
<proteinExistence type="predicted"/>
<dbReference type="Pfam" id="PF00356">
    <property type="entry name" value="LacI"/>
    <property type="match status" value="1"/>
</dbReference>
<dbReference type="CDD" id="cd06267">
    <property type="entry name" value="PBP1_LacI_sugar_binding-like"/>
    <property type="match status" value="1"/>
</dbReference>
<organism evidence="5 6">
    <name type="scientific">Lacrimispora xylanisolvens</name>
    <dbReference type="NCBI Taxonomy" id="384636"/>
    <lineage>
        <taxon>Bacteria</taxon>
        <taxon>Bacillati</taxon>
        <taxon>Bacillota</taxon>
        <taxon>Clostridia</taxon>
        <taxon>Lachnospirales</taxon>
        <taxon>Lachnospiraceae</taxon>
        <taxon>Lacrimispora</taxon>
    </lineage>
</organism>